<dbReference type="AlphaFoldDB" id="A0A4U0YS30"/>
<organism evidence="2 3">
    <name type="scientific">Cereibacter changlensis</name>
    <dbReference type="NCBI Taxonomy" id="402884"/>
    <lineage>
        <taxon>Bacteria</taxon>
        <taxon>Pseudomonadati</taxon>
        <taxon>Pseudomonadota</taxon>
        <taxon>Alphaproteobacteria</taxon>
        <taxon>Rhodobacterales</taxon>
        <taxon>Paracoccaceae</taxon>
        <taxon>Cereibacter</taxon>
    </lineage>
</organism>
<comment type="caution">
    <text evidence="2">The sequence shown here is derived from an EMBL/GenBank/DDBJ whole genome shotgun (WGS) entry which is preliminary data.</text>
</comment>
<proteinExistence type="predicted"/>
<accession>A0A4U0YS30</accession>
<evidence type="ECO:0000313" key="3">
    <source>
        <dbReference type="Proteomes" id="UP000306340"/>
    </source>
</evidence>
<feature type="region of interest" description="Disordered" evidence="1">
    <location>
        <begin position="29"/>
        <end position="55"/>
    </location>
</feature>
<name>A0A4U0YS30_9RHOB</name>
<sequence>MAENASSSASVLERLKAVESDIKQILSILQSKGGGSSGGSGQDREQSTTISQSDWDSLGRKLDQFERGLGAKEKAVLLMVMGAAAATYDRAGLQESPAAGNLASTIKIAGSLDRVSLSDGLKSIGSFTSTQVGGFGSPGGEVQDSVGVGGDFTCVHGDWSKDLGKGAAFEDAMIRGRWNALGNSLGDVAGGGAFGRSGPISGGFG</sequence>
<dbReference type="EMBL" id="SWAU01000351">
    <property type="protein sequence ID" value="TKA94455.1"/>
    <property type="molecule type" value="Genomic_DNA"/>
</dbReference>
<feature type="compositionally biased region" description="Gly residues" evidence="1">
    <location>
        <begin position="32"/>
        <end position="41"/>
    </location>
</feature>
<evidence type="ECO:0000313" key="2">
    <source>
        <dbReference type="EMBL" id="TKA94455.1"/>
    </source>
</evidence>
<dbReference type="RefSeq" id="WP_136794410.1">
    <property type="nucleotide sequence ID" value="NZ_SWAU01000351.1"/>
</dbReference>
<reference evidence="2 3" key="1">
    <citation type="submission" date="2019-04" db="EMBL/GenBank/DDBJ databases">
        <title>Crypto-aerobic microbial life in anoxic (sulfidic) marine sediments.</title>
        <authorList>
            <person name="Bhattacharya S."/>
            <person name="Roy C."/>
            <person name="Mondal N."/>
            <person name="Sarkar J."/>
            <person name="Mandal S."/>
            <person name="Rameez M.J."/>
            <person name="Ghosh W."/>
        </authorList>
    </citation>
    <scope>NUCLEOTIDE SEQUENCE [LARGE SCALE GENOMIC DNA]</scope>
    <source>
        <strain evidence="2 3">SBBC</strain>
    </source>
</reference>
<evidence type="ECO:0000256" key="1">
    <source>
        <dbReference type="SAM" id="MobiDB-lite"/>
    </source>
</evidence>
<dbReference type="Proteomes" id="UP000306340">
    <property type="component" value="Unassembled WGS sequence"/>
</dbReference>
<gene>
    <name evidence="2" type="ORF">FAZ78_22235</name>
</gene>
<protein>
    <submittedName>
        <fullName evidence="2">Uncharacterized protein</fullName>
    </submittedName>
</protein>